<keyword evidence="1" id="KW-0175">Coiled coil</keyword>
<organism evidence="3 4">
    <name type="scientific">Microvirga lupini</name>
    <dbReference type="NCBI Taxonomy" id="420324"/>
    <lineage>
        <taxon>Bacteria</taxon>
        <taxon>Pseudomonadati</taxon>
        <taxon>Pseudomonadota</taxon>
        <taxon>Alphaproteobacteria</taxon>
        <taxon>Hyphomicrobiales</taxon>
        <taxon>Methylobacteriaceae</taxon>
        <taxon>Microvirga</taxon>
    </lineage>
</organism>
<dbReference type="Proteomes" id="UP000532010">
    <property type="component" value="Unassembled WGS sequence"/>
</dbReference>
<gene>
    <name evidence="3" type="ORF">FHR70_003788</name>
</gene>
<dbReference type="RefSeq" id="WP_183452934.1">
    <property type="nucleotide sequence ID" value="NZ_JACHWB010000005.1"/>
</dbReference>
<evidence type="ECO:0000256" key="2">
    <source>
        <dbReference type="SAM" id="MobiDB-lite"/>
    </source>
</evidence>
<dbReference type="EMBL" id="JACHWB010000005">
    <property type="protein sequence ID" value="MBB3020702.1"/>
    <property type="molecule type" value="Genomic_DNA"/>
</dbReference>
<feature type="region of interest" description="Disordered" evidence="2">
    <location>
        <begin position="1"/>
        <end position="25"/>
    </location>
</feature>
<reference evidence="3 4" key="1">
    <citation type="submission" date="2020-08" db="EMBL/GenBank/DDBJ databases">
        <title>The Agave Microbiome: Exploring the role of microbial communities in plant adaptations to desert environments.</title>
        <authorList>
            <person name="Partida-Martinez L.P."/>
        </authorList>
    </citation>
    <scope>NUCLEOTIDE SEQUENCE [LARGE SCALE GENOMIC DNA]</scope>
    <source>
        <strain evidence="3 4">AT3.9</strain>
    </source>
</reference>
<sequence>MTLQNTSCSPSGSESPHRESSSSDIVLPERLVTVRHPDSTIAILYCRAVGAPPGECRDVYTVSCHTLEAAERFEERFDSRILTALPSDGTEADLIVPDEAKAEGGHTSPPDHTGLVEDVARALCRKHVISNIRYRETSDEAFIRRCVEESWRYHTETAEIAIAAAQTFLLARVKELEEQHMCPPSPEGSSGQIDQPEQQAAMWQPPYLFNLNHEVKVKLTHVGKLILEREYYDIKTSDADGWTKWQLWELMSLFGKYLYNGCDVPFETTIELLTPPTGLPEGGSRFPEGEIERLTRLFEERAARCIEADKTIASLSEEVAALRTGIKALEAELTTARSRQPSPELSFPDEAVQAAEGGHTITPQTGGEYVRVLATEALYAANPAVHWNGAEIERAADRIAALLSPSHNRDYVPLEAAIEAVRAAYTTQSSGRYSSWNTEGNPAIKALEALASPSSKTGVGTDE</sequence>
<comment type="caution">
    <text evidence="3">The sequence shown here is derived from an EMBL/GenBank/DDBJ whole genome shotgun (WGS) entry which is preliminary data.</text>
</comment>
<evidence type="ECO:0000313" key="4">
    <source>
        <dbReference type="Proteomes" id="UP000532010"/>
    </source>
</evidence>
<accession>A0A7W4VPV4</accession>
<keyword evidence="4" id="KW-1185">Reference proteome</keyword>
<name>A0A7W4VPV4_9HYPH</name>
<proteinExistence type="predicted"/>
<protein>
    <submittedName>
        <fullName evidence="3">Uncharacterized protein</fullName>
    </submittedName>
</protein>
<evidence type="ECO:0000313" key="3">
    <source>
        <dbReference type="EMBL" id="MBB3020702.1"/>
    </source>
</evidence>
<dbReference type="AlphaFoldDB" id="A0A7W4VPV4"/>
<feature type="coiled-coil region" evidence="1">
    <location>
        <begin position="312"/>
        <end position="339"/>
    </location>
</feature>
<evidence type="ECO:0000256" key="1">
    <source>
        <dbReference type="SAM" id="Coils"/>
    </source>
</evidence>